<dbReference type="PROSITE" id="PS00737">
    <property type="entry name" value="THIOLASE_2"/>
    <property type="match status" value="1"/>
</dbReference>
<keyword evidence="2" id="KW-0813">Transport</keyword>
<dbReference type="NCBIfam" id="NF006102">
    <property type="entry name" value="PRK08256.1"/>
    <property type="match status" value="1"/>
</dbReference>
<evidence type="ECO:0000256" key="5">
    <source>
        <dbReference type="ARBA" id="ARBA00023121"/>
    </source>
</evidence>
<dbReference type="InterPro" id="IPR055140">
    <property type="entry name" value="Thiolase_C_2"/>
</dbReference>
<evidence type="ECO:0000256" key="6">
    <source>
        <dbReference type="ARBA" id="ARBA00032316"/>
    </source>
</evidence>
<dbReference type="InterPro" id="IPR020616">
    <property type="entry name" value="Thiolase_N"/>
</dbReference>
<dbReference type="EMBL" id="KQ965790">
    <property type="protein sequence ID" value="KXS12189.1"/>
    <property type="molecule type" value="Genomic_DNA"/>
</dbReference>
<evidence type="ECO:0000256" key="3">
    <source>
        <dbReference type="ARBA" id="ARBA00022679"/>
    </source>
</evidence>
<dbReference type="GO" id="GO:0008289">
    <property type="term" value="F:lipid binding"/>
    <property type="evidence" value="ECO:0007669"/>
    <property type="project" value="UniProtKB-KW"/>
</dbReference>
<dbReference type="GO" id="GO:0006869">
    <property type="term" value="P:lipid transport"/>
    <property type="evidence" value="ECO:0007669"/>
    <property type="project" value="UniProtKB-KW"/>
</dbReference>
<dbReference type="CDD" id="cd00829">
    <property type="entry name" value="SCP-x_thiolase"/>
    <property type="match status" value="1"/>
</dbReference>
<sequence>MSGKGRKVYIIGVGMTKFEKPFSRKGAEYFDYALEATTKALVDSNLTYDKVEFAAVGYCFGSTSMGQRSLYQLGMNQIPIVNCNNACASGSTAIYLARSQIEGGLYDCTLALGFEKMQPGPLGGATPNVSRGNPMGPMMERMNVENTQLNPQIFGNAGIEYIKKYADRGASTDHMNMIAEKNHRHSALNPYSQFQDVYSLDQVKASRKVFGPVTLLQCCPTSDGAGCVILASEDFVRKHNLGPQAVEIAAQVMATDSPKALLAEEKSAIELAGADMTRRAAREAFRIAKATPDQVGVVELHDCFAPNELITYDALGIAPEGEAHNWLARGEFTHGGKVVVNPSGGLISKGHPLGATGLAQMCELTWQVRGWCGKRQIPNLKYALQHNVGLGGAVVVGLYKKAQFADGAEKDTSKWQDPRERFGYNPAVEVRRITENDFKKVVSTNGGVAGNKEQLRDDVRSLL</sequence>
<dbReference type="OMA" id="ACGVHIL"/>
<dbReference type="AlphaFoldDB" id="A0A139A6A6"/>
<dbReference type="Proteomes" id="UP000070544">
    <property type="component" value="Unassembled WGS sequence"/>
</dbReference>
<evidence type="ECO:0000313" key="9">
    <source>
        <dbReference type="EMBL" id="KXS12189.1"/>
    </source>
</evidence>
<proteinExistence type="predicted"/>
<dbReference type="PANTHER" id="PTHR42870">
    <property type="entry name" value="ACETYL-COA C-ACETYLTRANSFERASE"/>
    <property type="match status" value="1"/>
</dbReference>
<gene>
    <name evidence="9" type="ORF">M427DRAFT_125941</name>
</gene>
<dbReference type="EC" id="2.3.1.176" evidence="1"/>
<keyword evidence="3" id="KW-0808">Transferase</keyword>
<dbReference type="InterPro" id="IPR016039">
    <property type="entry name" value="Thiolase-like"/>
</dbReference>
<feature type="domain" description="Thiolase C-terminal" evidence="8">
    <location>
        <begin position="274"/>
        <end position="390"/>
    </location>
</feature>
<dbReference type="SUPFAM" id="SSF53901">
    <property type="entry name" value="Thiolase-like"/>
    <property type="match status" value="1"/>
</dbReference>
<feature type="domain" description="Thiolase N-terminal" evidence="7">
    <location>
        <begin position="8"/>
        <end position="196"/>
    </location>
</feature>
<evidence type="ECO:0000259" key="8">
    <source>
        <dbReference type="Pfam" id="PF22691"/>
    </source>
</evidence>
<keyword evidence="4" id="KW-0445">Lipid transport</keyword>
<name>A0A139A6A6_GONPJ</name>
<dbReference type="PANTHER" id="PTHR42870:SF1">
    <property type="entry name" value="NON-SPECIFIC LIPID-TRANSFER PROTEIN-LIKE 2"/>
    <property type="match status" value="1"/>
</dbReference>
<protein>
    <recommendedName>
        <fullName evidence="1">propanoyl-CoA C-acyltransferase</fullName>
        <ecNumber evidence="1">2.3.1.176</ecNumber>
    </recommendedName>
    <alternativeName>
        <fullName evidence="6">Propanoyl-CoA C-acyltransferase</fullName>
    </alternativeName>
</protein>
<dbReference type="OrthoDB" id="542135at2759"/>
<evidence type="ECO:0000256" key="4">
    <source>
        <dbReference type="ARBA" id="ARBA00023055"/>
    </source>
</evidence>
<dbReference type="GO" id="GO:0016747">
    <property type="term" value="F:acyltransferase activity, transferring groups other than amino-acyl groups"/>
    <property type="evidence" value="ECO:0007669"/>
    <property type="project" value="InterPro"/>
</dbReference>
<accession>A0A139A6A6</accession>
<evidence type="ECO:0000313" key="10">
    <source>
        <dbReference type="Proteomes" id="UP000070544"/>
    </source>
</evidence>
<dbReference type="Pfam" id="PF22691">
    <property type="entry name" value="Thiolase_C_1"/>
    <property type="match status" value="1"/>
</dbReference>
<dbReference type="InterPro" id="IPR020613">
    <property type="entry name" value="Thiolase_CS"/>
</dbReference>
<evidence type="ECO:0000256" key="1">
    <source>
        <dbReference type="ARBA" id="ARBA00012352"/>
    </source>
</evidence>
<dbReference type="STRING" id="1344416.A0A139A6A6"/>
<dbReference type="Gene3D" id="3.40.47.10">
    <property type="match status" value="1"/>
</dbReference>
<keyword evidence="10" id="KW-1185">Reference proteome</keyword>
<evidence type="ECO:0000259" key="7">
    <source>
        <dbReference type="Pfam" id="PF00108"/>
    </source>
</evidence>
<evidence type="ECO:0000256" key="2">
    <source>
        <dbReference type="ARBA" id="ARBA00022448"/>
    </source>
</evidence>
<keyword evidence="5" id="KW-0446">Lipid-binding</keyword>
<dbReference type="Pfam" id="PF00108">
    <property type="entry name" value="Thiolase_N"/>
    <property type="match status" value="1"/>
</dbReference>
<reference evidence="9 10" key="1">
    <citation type="journal article" date="2015" name="Genome Biol. Evol.">
        <title>Phylogenomic analyses indicate that early fungi evolved digesting cell walls of algal ancestors of land plants.</title>
        <authorList>
            <person name="Chang Y."/>
            <person name="Wang S."/>
            <person name="Sekimoto S."/>
            <person name="Aerts A.L."/>
            <person name="Choi C."/>
            <person name="Clum A."/>
            <person name="LaButti K.M."/>
            <person name="Lindquist E.A."/>
            <person name="Yee Ngan C."/>
            <person name="Ohm R.A."/>
            <person name="Salamov A.A."/>
            <person name="Grigoriev I.V."/>
            <person name="Spatafora J.W."/>
            <person name="Berbee M.L."/>
        </authorList>
    </citation>
    <scope>NUCLEOTIDE SEQUENCE [LARGE SCALE GENOMIC DNA]</scope>
    <source>
        <strain evidence="9 10">JEL478</strain>
    </source>
</reference>
<organism evidence="9 10">
    <name type="scientific">Gonapodya prolifera (strain JEL478)</name>
    <name type="common">Monoblepharis prolifera</name>
    <dbReference type="NCBI Taxonomy" id="1344416"/>
    <lineage>
        <taxon>Eukaryota</taxon>
        <taxon>Fungi</taxon>
        <taxon>Fungi incertae sedis</taxon>
        <taxon>Chytridiomycota</taxon>
        <taxon>Chytridiomycota incertae sedis</taxon>
        <taxon>Monoblepharidomycetes</taxon>
        <taxon>Monoblepharidales</taxon>
        <taxon>Gonapodyaceae</taxon>
        <taxon>Gonapodya</taxon>
    </lineage>
</organism>